<name>A0A1L9RUD0_ASPWE</name>
<dbReference type="AlphaFoldDB" id="A0A1L9RUD0"/>
<keyword evidence="3" id="KW-1185">Reference proteome</keyword>
<accession>A0A1L9RUD0</accession>
<evidence type="ECO:0000313" key="2">
    <source>
        <dbReference type="EMBL" id="OJJ38530.1"/>
    </source>
</evidence>
<dbReference type="OrthoDB" id="4188844at2759"/>
<organism evidence="2 3">
    <name type="scientific">Aspergillus wentii DTO 134E9</name>
    <dbReference type="NCBI Taxonomy" id="1073089"/>
    <lineage>
        <taxon>Eukaryota</taxon>
        <taxon>Fungi</taxon>
        <taxon>Dikarya</taxon>
        <taxon>Ascomycota</taxon>
        <taxon>Pezizomycotina</taxon>
        <taxon>Eurotiomycetes</taxon>
        <taxon>Eurotiomycetidae</taxon>
        <taxon>Eurotiales</taxon>
        <taxon>Aspergillaceae</taxon>
        <taxon>Aspergillus</taxon>
        <taxon>Aspergillus subgen. Cremei</taxon>
    </lineage>
</organism>
<evidence type="ECO:0000313" key="3">
    <source>
        <dbReference type="Proteomes" id="UP000184383"/>
    </source>
</evidence>
<evidence type="ECO:0000256" key="1">
    <source>
        <dbReference type="SAM" id="MobiDB-lite"/>
    </source>
</evidence>
<feature type="region of interest" description="Disordered" evidence="1">
    <location>
        <begin position="1"/>
        <end position="41"/>
    </location>
</feature>
<dbReference type="RefSeq" id="XP_040692206.1">
    <property type="nucleotide sequence ID" value="XM_040832615.1"/>
</dbReference>
<dbReference type="GeneID" id="63748463"/>
<dbReference type="EMBL" id="KV878210">
    <property type="protein sequence ID" value="OJJ38530.1"/>
    <property type="molecule type" value="Genomic_DNA"/>
</dbReference>
<reference evidence="3" key="1">
    <citation type="journal article" date="2017" name="Genome Biol.">
        <title>Comparative genomics reveals high biological diversity and specific adaptations in the industrially and medically important fungal genus Aspergillus.</title>
        <authorList>
            <person name="de Vries R.P."/>
            <person name="Riley R."/>
            <person name="Wiebenga A."/>
            <person name="Aguilar-Osorio G."/>
            <person name="Amillis S."/>
            <person name="Uchima C.A."/>
            <person name="Anderluh G."/>
            <person name="Asadollahi M."/>
            <person name="Askin M."/>
            <person name="Barry K."/>
            <person name="Battaglia E."/>
            <person name="Bayram O."/>
            <person name="Benocci T."/>
            <person name="Braus-Stromeyer S.A."/>
            <person name="Caldana C."/>
            <person name="Canovas D."/>
            <person name="Cerqueira G.C."/>
            <person name="Chen F."/>
            <person name="Chen W."/>
            <person name="Choi C."/>
            <person name="Clum A."/>
            <person name="Dos Santos R.A."/>
            <person name="Damasio A.R."/>
            <person name="Diallinas G."/>
            <person name="Emri T."/>
            <person name="Fekete E."/>
            <person name="Flipphi M."/>
            <person name="Freyberg S."/>
            <person name="Gallo A."/>
            <person name="Gournas C."/>
            <person name="Habgood R."/>
            <person name="Hainaut M."/>
            <person name="Harispe M.L."/>
            <person name="Henrissat B."/>
            <person name="Hilden K.S."/>
            <person name="Hope R."/>
            <person name="Hossain A."/>
            <person name="Karabika E."/>
            <person name="Karaffa L."/>
            <person name="Karanyi Z."/>
            <person name="Krasevec N."/>
            <person name="Kuo A."/>
            <person name="Kusch H."/>
            <person name="LaButti K."/>
            <person name="Lagendijk E.L."/>
            <person name="Lapidus A."/>
            <person name="Levasseur A."/>
            <person name="Lindquist E."/>
            <person name="Lipzen A."/>
            <person name="Logrieco A.F."/>
            <person name="MacCabe A."/>
            <person name="Maekelae M.R."/>
            <person name="Malavazi I."/>
            <person name="Melin P."/>
            <person name="Meyer V."/>
            <person name="Mielnichuk N."/>
            <person name="Miskei M."/>
            <person name="Molnar A.P."/>
            <person name="Mule G."/>
            <person name="Ngan C.Y."/>
            <person name="Orejas M."/>
            <person name="Orosz E."/>
            <person name="Ouedraogo J.P."/>
            <person name="Overkamp K.M."/>
            <person name="Park H.-S."/>
            <person name="Perrone G."/>
            <person name="Piumi F."/>
            <person name="Punt P.J."/>
            <person name="Ram A.F."/>
            <person name="Ramon A."/>
            <person name="Rauscher S."/>
            <person name="Record E."/>
            <person name="Riano-Pachon D.M."/>
            <person name="Robert V."/>
            <person name="Roehrig J."/>
            <person name="Ruller R."/>
            <person name="Salamov A."/>
            <person name="Salih N.S."/>
            <person name="Samson R.A."/>
            <person name="Sandor E."/>
            <person name="Sanguinetti M."/>
            <person name="Schuetze T."/>
            <person name="Sepcic K."/>
            <person name="Shelest E."/>
            <person name="Sherlock G."/>
            <person name="Sophianopoulou V."/>
            <person name="Squina F.M."/>
            <person name="Sun H."/>
            <person name="Susca A."/>
            <person name="Todd R.B."/>
            <person name="Tsang A."/>
            <person name="Unkles S.E."/>
            <person name="van de Wiele N."/>
            <person name="van Rossen-Uffink D."/>
            <person name="Oliveira J.V."/>
            <person name="Vesth T.C."/>
            <person name="Visser J."/>
            <person name="Yu J.-H."/>
            <person name="Zhou M."/>
            <person name="Andersen M.R."/>
            <person name="Archer D.B."/>
            <person name="Baker S.E."/>
            <person name="Benoit I."/>
            <person name="Brakhage A.A."/>
            <person name="Braus G.H."/>
            <person name="Fischer R."/>
            <person name="Frisvad J.C."/>
            <person name="Goldman G.H."/>
            <person name="Houbraken J."/>
            <person name="Oakley B."/>
            <person name="Pocsi I."/>
            <person name="Scazzocchio C."/>
            <person name="Seiboth B."/>
            <person name="vanKuyk P.A."/>
            <person name="Wortman J."/>
            <person name="Dyer P.S."/>
            <person name="Grigoriev I.V."/>
        </authorList>
    </citation>
    <scope>NUCLEOTIDE SEQUENCE [LARGE SCALE GENOMIC DNA]</scope>
    <source>
        <strain evidence="3">DTO 134E9</strain>
    </source>
</reference>
<dbReference type="VEuPathDB" id="FungiDB:ASPWEDRAFT_24457"/>
<dbReference type="Proteomes" id="UP000184383">
    <property type="component" value="Unassembled WGS sequence"/>
</dbReference>
<feature type="compositionally biased region" description="Low complexity" evidence="1">
    <location>
        <begin position="107"/>
        <end position="116"/>
    </location>
</feature>
<proteinExistence type="predicted"/>
<feature type="region of interest" description="Disordered" evidence="1">
    <location>
        <begin position="78"/>
        <end position="123"/>
    </location>
</feature>
<sequence length="179" mass="19117">MGTTSVRRNLFHHNLSRNSVSTAPHNAHMQSGGHGPSGLQSQIIQSGSFEATTSSLSNGPIDNGEIVVKDKNGSYKLDIPMLPPVAGSEDGDEMEGVDGNSGGSGTTGADSAGETEVSGREKEKIEASLVEMMRNRNRQVSSEPADLEVLNFIQQSLQSKVATLDEDNWMYEAEIDPQV</sequence>
<protein>
    <submittedName>
        <fullName evidence="2">Uncharacterized protein</fullName>
    </submittedName>
</protein>
<gene>
    <name evidence="2" type="ORF">ASPWEDRAFT_24457</name>
</gene>